<organism evidence="1 2">
    <name type="scientific">Pyrobaculum calidifontis (strain DSM 21063 / JCM 11548 / VA1)</name>
    <dbReference type="NCBI Taxonomy" id="410359"/>
    <lineage>
        <taxon>Archaea</taxon>
        <taxon>Thermoproteota</taxon>
        <taxon>Thermoprotei</taxon>
        <taxon>Thermoproteales</taxon>
        <taxon>Thermoproteaceae</taxon>
        <taxon>Pyrobaculum</taxon>
    </lineage>
</organism>
<dbReference type="KEGG" id="pcl:Pcal_0770"/>
<dbReference type="PANTHER" id="PTHR40730">
    <property type="entry name" value="TRANSCRIPTIONAL REGULATOR PROTEIN-LIKE PROTEIN"/>
    <property type="match status" value="1"/>
</dbReference>
<dbReference type="SUPFAM" id="SSF47240">
    <property type="entry name" value="Ferritin-like"/>
    <property type="match status" value="1"/>
</dbReference>
<dbReference type="Proteomes" id="UP000001431">
    <property type="component" value="Chromosome"/>
</dbReference>
<evidence type="ECO:0000313" key="2">
    <source>
        <dbReference type="Proteomes" id="UP000001431"/>
    </source>
</evidence>
<proteinExistence type="predicted"/>
<sequence length="234" mass="25994">MSLERYLSAVRALVARELVARGLSVNETARLLGLTPAAVSMYVAGKRGGDLVNELARDEGVMAIIKSHCDAIVDMAARGAKGPVDLTELAKVVARLVEQRRPEARLEDLIRERIRLEQETATRAMAYSYKTRNPLVRALFMQIATDSLRHAEILTLILDYLGGRVKAEEVDLSSEELEKLAEEEWEMRESLAELYRSLSPLVRALVLSIELDEQKHYQLIKALQLAAGRGGGQA</sequence>
<keyword evidence="2" id="KW-1185">Reference proteome</keyword>
<evidence type="ECO:0008006" key="3">
    <source>
        <dbReference type="Google" id="ProtNLM"/>
    </source>
</evidence>
<dbReference type="RefSeq" id="WP_011849454.1">
    <property type="nucleotide sequence ID" value="NC_009073.1"/>
</dbReference>
<dbReference type="eggNOG" id="arCOG00017">
    <property type="taxonomic scope" value="Archaea"/>
</dbReference>
<gene>
    <name evidence="1" type="ordered locus">Pcal_0770</name>
</gene>
<reference evidence="1" key="1">
    <citation type="submission" date="2007-02" db="EMBL/GenBank/DDBJ databases">
        <title>Complete sequence of Pyrobaculum calidifontis JCM 11548.</title>
        <authorList>
            <consortium name="US DOE Joint Genome Institute"/>
            <person name="Copeland A."/>
            <person name="Lucas S."/>
            <person name="Lapidus A."/>
            <person name="Barry K."/>
            <person name="Glavina del Rio T."/>
            <person name="Dalin E."/>
            <person name="Tice H."/>
            <person name="Pitluck S."/>
            <person name="Chain P."/>
            <person name="Malfatti S."/>
            <person name="Shin M."/>
            <person name="Vergez L."/>
            <person name="Schmutz J."/>
            <person name="Larimer F."/>
            <person name="Land M."/>
            <person name="Hauser L."/>
            <person name="Kyrpides N."/>
            <person name="Mikhailova N."/>
            <person name="Cozen A.E."/>
            <person name="Fitz-Gibbon S.T."/>
            <person name="House C.H."/>
            <person name="Saltikov C."/>
            <person name="Lowe T.M."/>
            <person name="Richardson P."/>
        </authorList>
    </citation>
    <scope>NUCLEOTIDE SEQUENCE [LARGE SCALE GENOMIC DNA]</scope>
    <source>
        <strain evidence="1">JCM 11548</strain>
    </source>
</reference>
<dbReference type="CDD" id="cd00657">
    <property type="entry name" value="Ferritin_like"/>
    <property type="match status" value="1"/>
</dbReference>
<evidence type="ECO:0000313" key="1">
    <source>
        <dbReference type="EMBL" id="ABO08196.1"/>
    </source>
</evidence>
<dbReference type="PANTHER" id="PTHR40730:SF3">
    <property type="entry name" value="HTH CRO_C1-TYPE DOMAIN-CONTAINING PROTEIN"/>
    <property type="match status" value="1"/>
</dbReference>
<protein>
    <recommendedName>
        <fullName evidence="3">Transcriptional regulator</fullName>
    </recommendedName>
</protein>
<dbReference type="EMBL" id="CP000561">
    <property type="protein sequence ID" value="ABO08196.1"/>
    <property type="molecule type" value="Genomic_DNA"/>
</dbReference>
<accession>A3MU79</accession>
<dbReference type="InterPro" id="IPR012347">
    <property type="entry name" value="Ferritin-like"/>
</dbReference>
<dbReference type="AlphaFoldDB" id="A3MU79"/>
<dbReference type="Gene3D" id="1.20.1260.10">
    <property type="match status" value="1"/>
</dbReference>
<dbReference type="HOGENOM" id="CLU_1168612_0_0_2"/>
<dbReference type="OrthoDB" id="42697at2157"/>
<name>A3MU79_PYRCJ</name>
<dbReference type="STRING" id="410359.Pcal_0770"/>
<dbReference type="GeneID" id="4909330"/>
<dbReference type="InterPro" id="IPR009078">
    <property type="entry name" value="Ferritin-like_SF"/>
</dbReference>